<feature type="compositionally biased region" description="Polar residues" evidence="2">
    <location>
        <begin position="210"/>
        <end position="223"/>
    </location>
</feature>
<evidence type="ECO:0000313" key="4">
    <source>
        <dbReference type="EMBL" id="CAF0881157.1"/>
    </source>
</evidence>
<organism evidence="6 7">
    <name type="scientific">Rotaria sordida</name>
    <dbReference type="NCBI Taxonomy" id="392033"/>
    <lineage>
        <taxon>Eukaryota</taxon>
        <taxon>Metazoa</taxon>
        <taxon>Spiralia</taxon>
        <taxon>Gnathifera</taxon>
        <taxon>Rotifera</taxon>
        <taxon>Eurotatoria</taxon>
        <taxon>Bdelloidea</taxon>
        <taxon>Philodinida</taxon>
        <taxon>Philodinidae</taxon>
        <taxon>Rotaria</taxon>
    </lineage>
</organism>
<evidence type="ECO:0000313" key="5">
    <source>
        <dbReference type="EMBL" id="CAF1124430.1"/>
    </source>
</evidence>
<feature type="compositionally biased region" description="Polar residues" evidence="2">
    <location>
        <begin position="1"/>
        <end position="18"/>
    </location>
</feature>
<dbReference type="InterPro" id="IPR003103">
    <property type="entry name" value="BAG_domain"/>
</dbReference>
<dbReference type="SUPFAM" id="SSF63491">
    <property type="entry name" value="BAG domain"/>
    <property type="match status" value="1"/>
</dbReference>
<dbReference type="EMBL" id="CAJNOH010000115">
    <property type="protein sequence ID" value="CAF0881157.1"/>
    <property type="molecule type" value="Genomic_DNA"/>
</dbReference>
<sequence length="229" mass="25805">MFTNQNQQLKEMGLSNSTSRKRKAHDRSRSPASQRDESPIRPSPSAFKQPQESDFKVTKDATSQMAGQTTVPSSLSNDQQVPSNDTPVSTNISSTPPIRDSNTIALEKLEQIKQNLINLNQQVDAFNGATRDDRIYKELDEEALKMMIRCDELIDVSIDIKEKRKEMIRNVQTVLAKLESKVPINSTIVNNCNQMEIAIVVYESSSTNNIEQQKSSEIQNEETSVERTT</sequence>
<feature type="domain" description="BAG" evidence="3">
    <location>
        <begin position="105"/>
        <end position="182"/>
    </location>
</feature>
<gene>
    <name evidence="5" type="ORF">JXQ802_LOCUS20377</name>
    <name evidence="6" type="ORF">JXQ802_LOCUS20582</name>
    <name evidence="4" type="ORF">PYM288_LOCUS8544</name>
</gene>
<keyword evidence="7" id="KW-1185">Reference proteome</keyword>
<feature type="region of interest" description="Disordered" evidence="2">
    <location>
        <begin position="210"/>
        <end position="229"/>
    </location>
</feature>
<dbReference type="PROSITE" id="PS51035">
    <property type="entry name" value="BAG"/>
    <property type="match status" value="1"/>
</dbReference>
<feature type="region of interest" description="Disordered" evidence="2">
    <location>
        <begin position="1"/>
        <end position="99"/>
    </location>
</feature>
<keyword evidence="1" id="KW-0175">Coiled coil</keyword>
<evidence type="ECO:0000313" key="7">
    <source>
        <dbReference type="Proteomes" id="UP000663870"/>
    </source>
</evidence>
<evidence type="ECO:0000256" key="1">
    <source>
        <dbReference type="SAM" id="Coils"/>
    </source>
</evidence>
<dbReference type="InterPro" id="IPR036533">
    <property type="entry name" value="BAG_dom_sf"/>
</dbReference>
<dbReference type="GO" id="GO:0051087">
    <property type="term" value="F:protein-folding chaperone binding"/>
    <property type="evidence" value="ECO:0007669"/>
    <property type="project" value="InterPro"/>
</dbReference>
<evidence type="ECO:0000259" key="3">
    <source>
        <dbReference type="PROSITE" id="PS51035"/>
    </source>
</evidence>
<dbReference type="Pfam" id="PF02179">
    <property type="entry name" value="BAG"/>
    <property type="match status" value="1"/>
</dbReference>
<comment type="caution">
    <text evidence="6">The sequence shown here is derived from an EMBL/GenBank/DDBJ whole genome shotgun (WGS) entry which is preliminary data.</text>
</comment>
<protein>
    <recommendedName>
        <fullName evidence="3">BAG domain-containing protein</fullName>
    </recommendedName>
</protein>
<name>A0A814R4N5_9BILA</name>
<accession>A0A814R4N5</accession>
<dbReference type="Proteomes" id="UP000663870">
    <property type="component" value="Unassembled WGS sequence"/>
</dbReference>
<feature type="compositionally biased region" description="Polar residues" evidence="2">
    <location>
        <begin position="60"/>
        <end position="99"/>
    </location>
</feature>
<evidence type="ECO:0000313" key="6">
    <source>
        <dbReference type="EMBL" id="CAF1128638.1"/>
    </source>
</evidence>
<dbReference type="Proteomes" id="UP000663854">
    <property type="component" value="Unassembled WGS sequence"/>
</dbReference>
<dbReference type="Gene3D" id="1.20.58.120">
    <property type="entry name" value="BAG domain"/>
    <property type="match status" value="1"/>
</dbReference>
<proteinExistence type="predicted"/>
<dbReference type="EMBL" id="CAJNOL010000590">
    <property type="protein sequence ID" value="CAF1128638.1"/>
    <property type="molecule type" value="Genomic_DNA"/>
</dbReference>
<dbReference type="AlphaFoldDB" id="A0A814R4N5"/>
<dbReference type="EMBL" id="CAJNOL010000581">
    <property type="protein sequence ID" value="CAF1124430.1"/>
    <property type="molecule type" value="Genomic_DNA"/>
</dbReference>
<feature type="coiled-coil region" evidence="1">
    <location>
        <begin position="102"/>
        <end position="129"/>
    </location>
</feature>
<evidence type="ECO:0000256" key="2">
    <source>
        <dbReference type="SAM" id="MobiDB-lite"/>
    </source>
</evidence>
<reference evidence="6" key="1">
    <citation type="submission" date="2021-02" db="EMBL/GenBank/DDBJ databases">
        <authorList>
            <person name="Nowell W R."/>
        </authorList>
    </citation>
    <scope>NUCLEOTIDE SEQUENCE</scope>
</reference>